<dbReference type="InterPro" id="IPR040506">
    <property type="entry name" value="RACo_linker"/>
</dbReference>
<gene>
    <name evidence="2" type="ORF">XE02_0973</name>
</gene>
<dbReference type="Pfam" id="PF14574">
    <property type="entry name" value="RACo_C_ter"/>
    <property type="match status" value="1"/>
</dbReference>
<dbReference type="PROSITE" id="PS51085">
    <property type="entry name" value="2FE2S_FER_2"/>
    <property type="match status" value="1"/>
</dbReference>
<dbReference type="Gene3D" id="3.10.20.30">
    <property type="match status" value="1"/>
</dbReference>
<dbReference type="InterPro" id="IPR012675">
    <property type="entry name" value="Beta-grasp_dom_sf"/>
</dbReference>
<comment type="caution">
    <text evidence="2">The sequence shown here is derived from an EMBL/GenBank/DDBJ whole genome shotgun (WGS) entry which is preliminary data.</text>
</comment>
<dbReference type="InterPro" id="IPR036010">
    <property type="entry name" value="2Fe-2S_ferredoxin-like_sf"/>
</dbReference>
<sequence length="628" mass="69173">MIEVTINPGPIKLTVPAGTLLLEVLKQAGVMIATSCGGKGSCGKCKVIVSSPKFIPDTLNASEKELLSEEEIKKGFHLACQCHLNQNSTITVPPFSLIREDNSKIKDKVKSCLVNDEFKPAVSVKKYFLKINPPSLQDQRSDWTRIKDELNKQSNENNQTWKIPPAILGSIPQLLKDNDFKITIVLYKDKVITVEAGDTRREMYGVAFDIGTTTIAGYLLDLVIFKEVAVDACTNPQFKYGAEVISRIDFARKEVKNRQKMQQELIETLNQMIFSLSAKAGIDFTRIYFAVLVGNTCMHHFLWSLSVENLALSPYIPVITDSIMDDSRDLPNFCLIPYAKVYSAPNVSAYIGGDVISDLIDIVIWQRKGITLLVDLGTNGEIVLSKDGKIWACSAAAGPAFEGARISSGMRASEGAIDRIRITPDKVDYRVIGQTKASGICGSGIVDLMASLLKLQIIKPDGRLVNQEECPLGISQNIIERIIRGKRGNKFLVVSAEESATGNPIFFTQQDIREVQLAKGAVTAGIRILLEQARIKPEEIEETFLAGAFGNVLDTTSALEIGLIPAIPSKKIYSIGNAAGEGAEKLLLSEEMRNIAEHLSQKINYMELSAHHDFQRIFAESLFFNPMV</sequence>
<dbReference type="InterPro" id="IPR041414">
    <property type="entry name" value="Raco-like_middle"/>
</dbReference>
<feature type="domain" description="2Fe-2S ferredoxin-type" evidence="1">
    <location>
        <begin position="1"/>
        <end position="96"/>
    </location>
</feature>
<dbReference type="InterPro" id="IPR027980">
    <property type="entry name" value="RACo_C"/>
</dbReference>
<accession>A0A117M842</accession>
<dbReference type="AlphaFoldDB" id="A0A117M842"/>
<dbReference type="CDD" id="cd00207">
    <property type="entry name" value="fer2"/>
    <property type="match status" value="1"/>
</dbReference>
<dbReference type="PANTHER" id="PTHR42895">
    <property type="entry name" value="IRON-SULFUR CLUSTER-BINDING PROTEIN-RELATED"/>
    <property type="match status" value="1"/>
</dbReference>
<dbReference type="Pfam" id="PF17651">
    <property type="entry name" value="Raco_middle"/>
    <property type="match status" value="1"/>
</dbReference>
<organism evidence="2 3">
    <name type="scientific">Mesotoga infera</name>
    <dbReference type="NCBI Taxonomy" id="1236046"/>
    <lineage>
        <taxon>Bacteria</taxon>
        <taxon>Thermotogati</taxon>
        <taxon>Thermotogota</taxon>
        <taxon>Thermotogae</taxon>
        <taxon>Kosmotogales</taxon>
        <taxon>Kosmotogaceae</taxon>
        <taxon>Mesotoga</taxon>
    </lineage>
</organism>
<dbReference type="GO" id="GO:0051536">
    <property type="term" value="F:iron-sulfur cluster binding"/>
    <property type="evidence" value="ECO:0007669"/>
    <property type="project" value="InterPro"/>
</dbReference>
<name>A0A117M842_9BACT</name>
<dbReference type="EMBL" id="LGGW01000083">
    <property type="protein sequence ID" value="KUK89542.1"/>
    <property type="molecule type" value="Genomic_DNA"/>
</dbReference>
<dbReference type="Pfam" id="PF17650">
    <property type="entry name" value="RACo_linker"/>
    <property type="match status" value="1"/>
</dbReference>
<dbReference type="Gene3D" id="3.10.20.880">
    <property type="match status" value="1"/>
</dbReference>
<proteinExistence type="predicted"/>
<evidence type="ECO:0000259" key="1">
    <source>
        <dbReference type="PROSITE" id="PS51085"/>
    </source>
</evidence>
<protein>
    <submittedName>
        <fullName evidence="2">Ferredoxin</fullName>
    </submittedName>
</protein>
<dbReference type="Gene3D" id="3.30.420.480">
    <property type="entry name" value="Domain of unknown function (DUF4445)"/>
    <property type="match status" value="1"/>
</dbReference>
<dbReference type="InterPro" id="IPR001041">
    <property type="entry name" value="2Fe-2S_ferredoxin-type"/>
</dbReference>
<dbReference type="PATRIC" id="fig|1236046.5.peg.712"/>
<evidence type="ECO:0000313" key="2">
    <source>
        <dbReference type="EMBL" id="KUK89542.1"/>
    </source>
</evidence>
<dbReference type="SUPFAM" id="SSF54292">
    <property type="entry name" value="2Fe-2S ferredoxin-like"/>
    <property type="match status" value="1"/>
</dbReference>
<dbReference type="PANTHER" id="PTHR42895:SF2">
    <property type="entry name" value="IRON-SULFUR CLUSTER PROTEIN"/>
    <property type="match status" value="1"/>
</dbReference>
<dbReference type="InterPro" id="IPR042259">
    <property type="entry name" value="Raco-like_middle_sf"/>
</dbReference>
<evidence type="ECO:0000313" key="3">
    <source>
        <dbReference type="Proteomes" id="UP000055014"/>
    </source>
</evidence>
<dbReference type="Pfam" id="PF00111">
    <property type="entry name" value="Fer2"/>
    <property type="match status" value="1"/>
</dbReference>
<dbReference type="Proteomes" id="UP000055014">
    <property type="component" value="Unassembled WGS sequence"/>
</dbReference>
<dbReference type="InterPro" id="IPR052911">
    <property type="entry name" value="Corrinoid_activation_enz"/>
</dbReference>
<reference evidence="3" key="1">
    <citation type="journal article" date="2015" name="MBio">
        <title>Genome-Resolved Metagenomic Analysis Reveals Roles for Candidate Phyla and Other Microbial Community Members in Biogeochemical Transformations in Oil Reservoirs.</title>
        <authorList>
            <person name="Hu P."/>
            <person name="Tom L."/>
            <person name="Singh A."/>
            <person name="Thomas B.C."/>
            <person name="Baker B.J."/>
            <person name="Piceno Y.M."/>
            <person name="Andersen G.L."/>
            <person name="Banfield J.F."/>
        </authorList>
    </citation>
    <scope>NUCLEOTIDE SEQUENCE [LARGE SCALE GENOMIC DNA]</scope>
</reference>